<dbReference type="PROSITE" id="PS50977">
    <property type="entry name" value="HTH_TETR_2"/>
    <property type="match status" value="1"/>
</dbReference>
<proteinExistence type="predicted"/>
<keyword evidence="1" id="KW-0805">Transcription regulation</keyword>
<evidence type="ECO:0000256" key="2">
    <source>
        <dbReference type="ARBA" id="ARBA00023125"/>
    </source>
</evidence>
<reference evidence="5" key="1">
    <citation type="submission" date="2020-05" db="EMBL/GenBank/DDBJ databases">
        <authorList>
            <person name="Chiriac C."/>
            <person name="Salcher M."/>
            <person name="Ghai R."/>
            <person name="Kavagutti S V."/>
        </authorList>
    </citation>
    <scope>NUCLEOTIDE SEQUENCE</scope>
</reference>
<dbReference type="SUPFAM" id="SSF46689">
    <property type="entry name" value="Homeodomain-like"/>
    <property type="match status" value="1"/>
</dbReference>
<keyword evidence="2" id="KW-0238">DNA-binding</keyword>
<protein>
    <submittedName>
        <fullName evidence="5">Unannotated protein</fullName>
    </submittedName>
</protein>
<evidence type="ECO:0000313" key="5">
    <source>
        <dbReference type="EMBL" id="CAB4872934.1"/>
    </source>
</evidence>
<evidence type="ECO:0000256" key="3">
    <source>
        <dbReference type="ARBA" id="ARBA00023163"/>
    </source>
</evidence>
<dbReference type="Gene3D" id="1.10.357.10">
    <property type="entry name" value="Tetracycline Repressor, domain 2"/>
    <property type="match status" value="1"/>
</dbReference>
<accession>A0A6J7DWJ6</accession>
<dbReference type="InterPro" id="IPR001647">
    <property type="entry name" value="HTH_TetR"/>
</dbReference>
<dbReference type="SUPFAM" id="SSF48498">
    <property type="entry name" value="Tetracyclin repressor-like, C-terminal domain"/>
    <property type="match status" value="1"/>
</dbReference>
<evidence type="ECO:0000259" key="4">
    <source>
        <dbReference type="PROSITE" id="PS50977"/>
    </source>
</evidence>
<dbReference type="InterPro" id="IPR009057">
    <property type="entry name" value="Homeodomain-like_sf"/>
</dbReference>
<sequence length="226" mass="24109">MASPKVEQNRAAKIAAIKQQARTLVAERGAASLSLREVARVMEQTSSALYRYFPTRDALLTALIVDTYNDLGAVAEASVAASTGHPPLDRLVALACAIRAWARSNVHEYALIFGTPIPNYVAPEATIAPAARIPYALAATLGSATPPHRDFGPGPLPRGTLNLDALSVVLRDLDPDATARALLIWSSVFGLLTFELFGHFVGSVDDAETYFRHAVGELGIQFGLEA</sequence>
<evidence type="ECO:0000256" key="1">
    <source>
        <dbReference type="ARBA" id="ARBA00023015"/>
    </source>
</evidence>
<dbReference type="AlphaFoldDB" id="A0A6J7DWJ6"/>
<dbReference type="GO" id="GO:0003700">
    <property type="term" value="F:DNA-binding transcription factor activity"/>
    <property type="evidence" value="ECO:0007669"/>
    <property type="project" value="TreeGrafter"/>
</dbReference>
<name>A0A6J7DWJ6_9ZZZZ</name>
<dbReference type="PANTHER" id="PTHR30055:SF243">
    <property type="entry name" value="HTH-TYPE TRANSCRIPTIONAL REGULATOR RV1816"/>
    <property type="match status" value="1"/>
</dbReference>
<feature type="domain" description="HTH tetR-type" evidence="4">
    <location>
        <begin position="11"/>
        <end position="71"/>
    </location>
</feature>
<keyword evidence="3" id="KW-0804">Transcription</keyword>
<organism evidence="5">
    <name type="scientific">freshwater metagenome</name>
    <dbReference type="NCBI Taxonomy" id="449393"/>
    <lineage>
        <taxon>unclassified sequences</taxon>
        <taxon>metagenomes</taxon>
        <taxon>ecological metagenomes</taxon>
    </lineage>
</organism>
<dbReference type="InterPro" id="IPR025996">
    <property type="entry name" value="MT1864/Rv1816-like_C"/>
</dbReference>
<dbReference type="EMBL" id="CAFBLN010000036">
    <property type="protein sequence ID" value="CAB4872934.1"/>
    <property type="molecule type" value="Genomic_DNA"/>
</dbReference>
<dbReference type="InterPro" id="IPR050109">
    <property type="entry name" value="HTH-type_TetR-like_transc_reg"/>
</dbReference>
<dbReference type="Pfam" id="PF13305">
    <property type="entry name" value="TetR_C_33"/>
    <property type="match status" value="1"/>
</dbReference>
<gene>
    <name evidence="5" type="ORF">UFOPK3381_00915</name>
</gene>
<dbReference type="InterPro" id="IPR036271">
    <property type="entry name" value="Tet_transcr_reg_TetR-rel_C_sf"/>
</dbReference>
<dbReference type="PANTHER" id="PTHR30055">
    <property type="entry name" value="HTH-TYPE TRANSCRIPTIONAL REGULATOR RUTR"/>
    <property type="match status" value="1"/>
</dbReference>
<dbReference type="GO" id="GO:0000976">
    <property type="term" value="F:transcription cis-regulatory region binding"/>
    <property type="evidence" value="ECO:0007669"/>
    <property type="project" value="TreeGrafter"/>
</dbReference>
<dbReference type="Pfam" id="PF00440">
    <property type="entry name" value="TetR_N"/>
    <property type="match status" value="1"/>
</dbReference>